<evidence type="ECO:0000313" key="1">
    <source>
        <dbReference type="EMBL" id="ELY65587.1"/>
    </source>
</evidence>
<reference evidence="1 2" key="1">
    <citation type="journal article" date="2014" name="PLoS Genet.">
        <title>Phylogenetically driven sequencing of extremely halophilic archaea reveals strategies for static and dynamic osmo-response.</title>
        <authorList>
            <person name="Becker E.A."/>
            <person name="Seitzer P.M."/>
            <person name="Tritt A."/>
            <person name="Larsen D."/>
            <person name="Krusor M."/>
            <person name="Yao A.I."/>
            <person name="Wu D."/>
            <person name="Madern D."/>
            <person name="Eisen J.A."/>
            <person name="Darling A.E."/>
            <person name="Facciotti M.T."/>
        </authorList>
    </citation>
    <scope>NUCLEOTIDE SEQUENCE [LARGE SCALE GENOMIC DNA]</scope>
    <source>
        <strain evidence="1 2">SP2</strain>
    </source>
</reference>
<proteinExistence type="predicted"/>
<sequence length="101" mass="11205">MDELTANISFDRFADMPEFYGSGAAKYRLAMVKERGDFLDLFEGARHVDAVTYAETPELMVKMLTEYDIGSLDVLIGNAEDYADQVSEVSKACLLYTSLSG</sequence>
<dbReference type="AlphaFoldDB" id="L9XVR5"/>
<protein>
    <submittedName>
        <fullName evidence="1">Uncharacterized protein</fullName>
    </submittedName>
</protein>
<feature type="non-terminal residue" evidence="1">
    <location>
        <position position="101"/>
    </location>
</feature>
<dbReference type="EMBL" id="AOIC01000099">
    <property type="protein sequence ID" value="ELY65587.1"/>
    <property type="molecule type" value="Genomic_DNA"/>
</dbReference>
<gene>
    <name evidence="1" type="ORF">C490_13710</name>
</gene>
<evidence type="ECO:0000313" key="2">
    <source>
        <dbReference type="Proteomes" id="UP000011613"/>
    </source>
</evidence>
<organism evidence="1 2">
    <name type="scientific">Natronobacterium gregoryi (strain ATCC 43098 / DSM 3393 / CCM 3738 / CIP 104747 / IAM 13177 / JCM 8860 / NBRC 102187 / NCIMB 2189 / SP2)</name>
    <dbReference type="NCBI Taxonomy" id="797304"/>
    <lineage>
        <taxon>Archaea</taxon>
        <taxon>Methanobacteriati</taxon>
        <taxon>Methanobacteriota</taxon>
        <taxon>Stenosarchaea group</taxon>
        <taxon>Halobacteria</taxon>
        <taxon>Halobacteriales</taxon>
        <taxon>Natrialbaceae</taxon>
        <taxon>Natronobacterium</taxon>
    </lineage>
</organism>
<comment type="caution">
    <text evidence="1">The sequence shown here is derived from an EMBL/GenBank/DDBJ whole genome shotgun (WGS) entry which is preliminary data.</text>
</comment>
<accession>L9XVR5</accession>
<name>L9XVR5_NATGS</name>
<dbReference type="Proteomes" id="UP000011613">
    <property type="component" value="Unassembled WGS sequence"/>
</dbReference>